<dbReference type="EMBL" id="JAGHKO010000004">
    <property type="protein sequence ID" value="MBO9201921.1"/>
    <property type="molecule type" value="Genomic_DNA"/>
</dbReference>
<name>A0ABS3YVF5_9BACT</name>
<sequence length="69" mass="7836">MNSRFHRFSAAQLKTILIHEMRGLALALEYGSAISDLQEIKDQMKLLADTLFQKESEEFGIAEILPQAK</sequence>
<dbReference type="Proteomes" id="UP000677244">
    <property type="component" value="Unassembled WGS sequence"/>
</dbReference>
<evidence type="ECO:0000313" key="2">
    <source>
        <dbReference type="Proteomes" id="UP000677244"/>
    </source>
</evidence>
<comment type="caution">
    <text evidence="1">The sequence shown here is derived from an EMBL/GenBank/DDBJ whole genome shotgun (WGS) entry which is preliminary data.</text>
</comment>
<organism evidence="1 2">
    <name type="scientific">Niastella soli</name>
    <dbReference type="NCBI Taxonomy" id="2821487"/>
    <lineage>
        <taxon>Bacteria</taxon>
        <taxon>Pseudomonadati</taxon>
        <taxon>Bacteroidota</taxon>
        <taxon>Chitinophagia</taxon>
        <taxon>Chitinophagales</taxon>
        <taxon>Chitinophagaceae</taxon>
        <taxon>Niastella</taxon>
    </lineage>
</organism>
<gene>
    <name evidence="1" type="ORF">J7I42_16675</name>
</gene>
<keyword evidence="2" id="KW-1185">Reference proteome</keyword>
<accession>A0ABS3YVF5</accession>
<dbReference type="RefSeq" id="WP_209139978.1">
    <property type="nucleotide sequence ID" value="NZ_JAGHKO010000004.1"/>
</dbReference>
<proteinExistence type="predicted"/>
<protein>
    <submittedName>
        <fullName evidence="1">Uncharacterized protein</fullName>
    </submittedName>
</protein>
<reference evidence="1 2" key="1">
    <citation type="submission" date="2021-03" db="EMBL/GenBank/DDBJ databases">
        <title>Assistant Professor.</title>
        <authorList>
            <person name="Huq M.A."/>
        </authorList>
    </citation>
    <scope>NUCLEOTIDE SEQUENCE [LARGE SCALE GENOMIC DNA]</scope>
    <source>
        <strain evidence="1 2">MAH-29</strain>
    </source>
</reference>
<evidence type="ECO:0000313" key="1">
    <source>
        <dbReference type="EMBL" id="MBO9201921.1"/>
    </source>
</evidence>